<dbReference type="GO" id="GO:0030915">
    <property type="term" value="C:Smc5-Smc6 complex"/>
    <property type="evidence" value="ECO:0007669"/>
    <property type="project" value="TreeGrafter"/>
</dbReference>
<protein>
    <recommendedName>
        <fullName evidence="2">Structural maintenance of chromosomes protein 5</fullName>
    </recommendedName>
</protein>
<dbReference type="GO" id="GO:0016887">
    <property type="term" value="F:ATP hydrolysis activity"/>
    <property type="evidence" value="ECO:0007669"/>
    <property type="project" value="InterPro"/>
</dbReference>
<dbReference type="InterPro" id="IPR048371">
    <property type="entry name" value="ZNHIT3_C"/>
</dbReference>
<dbReference type="InterPro" id="IPR003395">
    <property type="entry name" value="RecF/RecN/SMC_N"/>
</dbReference>
<dbReference type="Proteomes" id="UP000789390">
    <property type="component" value="Unassembled WGS sequence"/>
</dbReference>
<feature type="coiled-coil region" evidence="4">
    <location>
        <begin position="318"/>
        <end position="418"/>
    </location>
</feature>
<feature type="coiled-coil region" evidence="4">
    <location>
        <begin position="744"/>
        <end position="799"/>
    </location>
</feature>
<evidence type="ECO:0000259" key="5">
    <source>
        <dbReference type="Pfam" id="PF02463"/>
    </source>
</evidence>
<evidence type="ECO:0000256" key="3">
    <source>
        <dbReference type="ARBA" id="ARBA00023054"/>
    </source>
</evidence>
<evidence type="ECO:0000256" key="2">
    <source>
        <dbReference type="ARBA" id="ARBA00018687"/>
    </source>
</evidence>
<comment type="similarity">
    <text evidence="1">Belongs to the SMC family. SMC5 subfamily.</text>
</comment>
<proteinExistence type="inferred from homology"/>
<dbReference type="PANTHER" id="PTHR45916">
    <property type="entry name" value="STRUCTURAL MAINTENANCE OF CHROMOSOMES PROTEIN 5"/>
    <property type="match status" value="1"/>
</dbReference>
<gene>
    <name evidence="7" type="ORF">DGAL_LOCUS11850</name>
</gene>
<dbReference type="EMBL" id="CAKKLH010000284">
    <property type="protein sequence ID" value="CAH0108461.1"/>
    <property type="molecule type" value="Genomic_DNA"/>
</dbReference>
<dbReference type="InterPro" id="IPR027417">
    <property type="entry name" value="P-loop_NTPase"/>
</dbReference>
<comment type="caution">
    <text evidence="7">The sequence shown here is derived from an EMBL/GenBank/DDBJ whole genome shotgun (WGS) entry which is preliminary data.</text>
</comment>
<keyword evidence="8" id="KW-1185">Reference proteome</keyword>
<feature type="coiled-coil region" evidence="4">
    <location>
        <begin position="193"/>
        <end position="225"/>
    </location>
</feature>
<evidence type="ECO:0000259" key="6">
    <source>
        <dbReference type="Pfam" id="PF21373"/>
    </source>
</evidence>
<name>A0A8J2RX88_9CRUS</name>
<evidence type="ECO:0000256" key="1">
    <source>
        <dbReference type="ARBA" id="ARBA00010171"/>
    </source>
</evidence>
<dbReference type="GO" id="GO:0003697">
    <property type="term" value="F:single-stranded DNA binding"/>
    <property type="evidence" value="ECO:0007669"/>
    <property type="project" value="TreeGrafter"/>
</dbReference>
<evidence type="ECO:0000313" key="8">
    <source>
        <dbReference type="Proteomes" id="UP000789390"/>
    </source>
</evidence>
<sequence length="1157" mass="132742">MPPLSQRTSSSGNIHAFTKGAIVRIHLKDFMTYNEVEFIPGPNLNLILGPNGTGKSTIVSAICLGMAGKPSTIARASSLSGYVRHGANKAIINIELHNPDGQNYCVTREITMDNKSAWKFQGRPIPNTQIEEIIRKLHIQVDNLCQFLPQEQVQNFSRLKDKQLLVGTMKAVGKPELEQQFEQLMTMQSSLGSESLNQEKDELELKKLQEENKRWESDVKSFKERETLKVNVKTLEKKKCWLIFKEELSHFKQLKEKANEIGARYERAEARFEPLKKTIAEKEKTCRNTETAVKTKREKFNQTTSTANQEIYRADAHKQKMETLAADLQMKKAAEKKRLENENNFRRQILGLEKELEELDEQERNASAELIEIDMKLKEIAPRGTALTQRKHQVVEEIRNLRYEINEYQSKIKNIEDVDKNRLDLLSGDHGLTHTYQAVMWLRDNKHKFRAPIHEPPLISLSVKNTKMATYVENSIAFNDMKAFFCENKDDMNDLMKILREERHLAINVVHSPRTDEPSTSEFQPRMALSDLKSLGFHSFLRELFVGPEPVIRYLCKMYRVHNIPVGDQRAYENFGVIRDQYGTLFPTFFGGNQLISIRGSRYRREAITQMSEIRPSKFLGQSVDTCALEKYHAAVAQLEQRLAEAKAAEDRINQEEIAANKTRDELLHRKRSLQGIQANRRVVMVRLERVRVQLHNSESDSVDLATEEKNVKEKCGVSVRTLIKKMKEFTKLIDQLLVQDKEREALQIHLEVLRLEIHSARNQLVEEQEQIKSLKDEKDAADRLAQEAKVRAKQAKDDVVRSLRIRVNEELPDEIRAQFDPLPKTIPEIDDAIGSANARIHLMGSADEQIVRDFEQRESLIEQLSRKINSINNRASSLKDKMDKLKGEFLPPLLQLISRINTSFGRYYASMKCVGEVCLYTGEGDIDDDFKNYGIKIRVKYRSAEPLLDLSANHHSGGERAVATALYMLAMQELTQVPFRCVDEINQGMDPINERRVFDLLVETACRETSAQYFLLTPKLLPGLDYSPNMKIHFVQNGDCSLLCFKAHKESPCEKPSSTSSENLPGKCQPFTYKFPTKDTVPIEKLQALVQSDELKECLSNPHVRDILKSLVQSQTPETSIKEAMKEPIFLELAHACLKIVEPEKFQQELVICNVL</sequence>
<dbReference type="GO" id="GO:0005634">
    <property type="term" value="C:nucleus"/>
    <property type="evidence" value="ECO:0007669"/>
    <property type="project" value="TreeGrafter"/>
</dbReference>
<reference evidence="7" key="1">
    <citation type="submission" date="2021-11" db="EMBL/GenBank/DDBJ databases">
        <authorList>
            <person name="Schell T."/>
        </authorList>
    </citation>
    <scope>NUCLEOTIDE SEQUENCE</scope>
    <source>
        <strain evidence="7">M5</strain>
    </source>
</reference>
<dbReference type="Pfam" id="PF21373">
    <property type="entry name" value="ZNHIT3_C"/>
    <property type="match status" value="1"/>
</dbReference>
<dbReference type="Pfam" id="PF02463">
    <property type="entry name" value="SMC_N"/>
    <property type="match status" value="1"/>
</dbReference>
<dbReference type="PANTHER" id="PTHR45916:SF1">
    <property type="entry name" value="STRUCTURAL MAINTENANCE OF CHROMOSOMES PROTEIN 5"/>
    <property type="match status" value="1"/>
</dbReference>
<dbReference type="SUPFAM" id="SSF52540">
    <property type="entry name" value="P-loop containing nucleoside triphosphate hydrolases"/>
    <property type="match status" value="2"/>
</dbReference>
<evidence type="ECO:0000313" key="7">
    <source>
        <dbReference type="EMBL" id="CAH0108461.1"/>
    </source>
</evidence>
<accession>A0A8J2RX88</accession>
<feature type="coiled-coil region" evidence="4">
    <location>
        <begin position="855"/>
        <end position="889"/>
    </location>
</feature>
<keyword evidence="3 4" id="KW-0175">Coiled coil</keyword>
<dbReference type="AlphaFoldDB" id="A0A8J2RX88"/>
<evidence type="ECO:0000256" key="4">
    <source>
        <dbReference type="SAM" id="Coils"/>
    </source>
</evidence>
<feature type="domain" description="Zinc finger HIT" evidence="6">
    <location>
        <begin position="1086"/>
        <end position="1142"/>
    </location>
</feature>
<feature type="coiled-coil region" evidence="4">
    <location>
        <begin position="629"/>
        <end position="666"/>
    </location>
</feature>
<dbReference type="GO" id="GO:0000724">
    <property type="term" value="P:double-strand break repair via homologous recombination"/>
    <property type="evidence" value="ECO:0007669"/>
    <property type="project" value="TreeGrafter"/>
</dbReference>
<feature type="domain" description="RecF/RecN/SMC N-terminal" evidence="5">
    <location>
        <begin position="22"/>
        <end position="1016"/>
    </location>
</feature>
<dbReference type="Gene3D" id="3.40.50.300">
    <property type="entry name" value="P-loop containing nucleotide triphosphate hydrolases"/>
    <property type="match status" value="2"/>
</dbReference>
<organism evidence="7 8">
    <name type="scientific">Daphnia galeata</name>
    <dbReference type="NCBI Taxonomy" id="27404"/>
    <lineage>
        <taxon>Eukaryota</taxon>
        <taxon>Metazoa</taxon>
        <taxon>Ecdysozoa</taxon>
        <taxon>Arthropoda</taxon>
        <taxon>Crustacea</taxon>
        <taxon>Branchiopoda</taxon>
        <taxon>Diplostraca</taxon>
        <taxon>Cladocera</taxon>
        <taxon>Anomopoda</taxon>
        <taxon>Daphniidae</taxon>
        <taxon>Daphnia</taxon>
    </lineage>
</organism>
<dbReference type="OrthoDB" id="10254973at2759"/>